<evidence type="ECO:0000259" key="6">
    <source>
        <dbReference type="Pfam" id="PF07980"/>
    </source>
</evidence>
<keyword evidence="3" id="KW-0732">Signal</keyword>
<protein>
    <submittedName>
        <fullName evidence="8">RagB/SusD family nutrient uptake outer membrane protein</fullName>
    </submittedName>
    <submittedName>
        <fullName evidence="7">SusD family protein</fullName>
    </submittedName>
</protein>
<dbReference type="STRING" id="1004.SAMN05661012_01598"/>
<dbReference type="Pfam" id="PF07980">
    <property type="entry name" value="SusD_RagB"/>
    <property type="match status" value="1"/>
</dbReference>
<dbReference type="InterPro" id="IPR012944">
    <property type="entry name" value="SusD_RagB_dom"/>
</dbReference>
<dbReference type="EMBL" id="FPIZ01000004">
    <property type="protein sequence ID" value="SFW40326.1"/>
    <property type="molecule type" value="Genomic_DNA"/>
</dbReference>
<evidence type="ECO:0000256" key="4">
    <source>
        <dbReference type="ARBA" id="ARBA00023136"/>
    </source>
</evidence>
<evidence type="ECO:0000313" key="10">
    <source>
        <dbReference type="Proteomes" id="UP001326715"/>
    </source>
</evidence>
<dbReference type="PROSITE" id="PS51257">
    <property type="entry name" value="PROKAR_LIPOPROTEIN"/>
    <property type="match status" value="1"/>
</dbReference>
<organism evidence="7 9">
    <name type="scientific">Chitinophaga sancti</name>
    <dbReference type="NCBI Taxonomy" id="1004"/>
    <lineage>
        <taxon>Bacteria</taxon>
        <taxon>Pseudomonadati</taxon>
        <taxon>Bacteroidota</taxon>
        <taxon>Chitinophagia</taxon>
        <taxon>Chitinophagales</taxon>
        <taxon>Chitinophagaceae</taxon>
        <taxon>Chitinophaga</taxon>
    </lineage>
</organism>
<dbReference type="EMBL" id="CP140154">
    <property type="protein sequence ID" value="WQG87570.1"/>
    <property type="molecule type" value="Genomic_DNA"/>
</dbReference>
<evidence type="ECO:0000256" key="5">
    <source>
        <dbReference type="ARBA" id="ARBA00023237"/>
    </source>
</evidence>
<reference evidence="7 9" key="1">
    <citation type="submission" date="2016-11" db="EMBL/GenBank/DDBJ databases">
        <authorList>
            <person name="Jaros S."/>
            <person name="Januszkiewicz K."/>
            <person name="Wedrychowicz H."/>
        </authorList>
    </citation>
    <scope>NUCLEOTIDE SEQUENCE [LARGE SCALE GENOMIC DNA]</scope>
    <source>
        <strain evidence="7 9">DSM 784</strain>
    </source>
</reference>
<dbReference type="SUPFAM" id="SSF48452">
    <property type="entry name" value="TPR-like"/>
    <property type="match status" value="1"/>
</dbReference>
<dbReference type="Gene3D" id="1.25.40.390">
    <property type="match status" value="1"/>
</dbReference>
<evidence type="ECO:0000313" key="9">
    <source>
        <dbReference type="Proteomes" id="UP000183788"/>
    </source>
</evidence>
<evidence type="ECO:0000313" key="7">
    <source>
        <dbReference type="EMBL" id="SFW40326.1"/>
    </source>
</evidence>
<accession>A0A1K1P103</accession>
<feature type="domain" description="RagB/SusD" evidence="6">
    <location>
        <begin position="381"/>
        <end position="485"/>
    </location>
</feature>
<sequence>MRSKIAYIILVLVIGGMASCTKLDEKLGSTITKTQADSVIKVASLLVTAYDGLQLPFQDQSNYWALCEMTSDEAVAPTRGGDWDDNGVWRALKLHNWNSDHTFVGNSFTAILQLQFLATNVLNFHPSESQAAEARFIRAFSMFATLDGWGQVPFRNPGDTLLNVPKVLKANEAADYIIGELEAIIPILSDSAKAYQANKNGARALLMKTYLNRGAFLNRQAPTFDAADMQKVIALADQIIASGKYHLTNNFFANFAYNNDVIGTENIFTQRNGPGISTASSRGGNNAYCHWAPTLHYNQDPSGWNGFTTISDFYDKFEVSDTRRGGDYPGVTDVTGLKVGFLIGQQYGAGGKVLQDRKGHPLIFTKEVKLQETDPATLEVSGIRVVKYPPDLTSDESRNTNNASNDYVFLRYADVLLMKAEAMLRTGDAAGALVIVNELRVKRGATVFASLTLDNLIDERGREMYWEGWRRQDLIRFGKFLDTWQLKPADNPKYLLFPIPTSDLSVNKNLVQNAGY</sequence>
<evidence type="ECO:0000256" key="1">
    <source>
        <dbReference type="ARBA" id="ARBA00004442"/>
    </source>
</evidence>
<dbReference type="Proteomes" id="UP000183788">
    <property type="component" value="Unassembled WGS sequence"/>
</dbReference>
<dbReference type="RefSeq" id="WP_072358682.1">
    <property type="nucleotide sequence ID" value="NZ_CBHWAX010000093.1"/>
</dbReference>
<keyword evidence="10" id="KW-1185">Reference proteome</keyword>
<keyword evidence="4" id="KW-0472">Membrane</keyword>
<comment type="similarity">
    <text evidence="2">Belongs to the SusD family.</text>
</comment>
<dbReference type="OrthoDB" id="9783641at2"/>
<name>A0A1K1P103_9BACT</name>
<proteinExistence type="inferred from homology"/>
<evidence type="ECO:0000313" key="8">
    <source>
        <dbReference type="EMBL" id="WQG87570.1"/>
    </source>
</evidence>
<keyword evidence="5" id="KW-0998">Cell outer membrane</keyword>
<comment type="subcellular location">
    <subcellularLocation>
        <location evidence="1">Cell outer membrane</location>
    </subcellularLocation>
</comment>
<dbReference type="Proteomes" id="UP001326715">
    <property type="component" value="Chromosome"/>
</dbReference>
<evidence type="ECO:0000256" key="3">
    <source>
        <dbReference type="ARBA" id="ARBA00022729"/>
    </source>
</evidence>
<dbReference type="InterPro" id="IPR011990">
    <property type="entry name" value="TPR-like_helical_dom_sf"/>
</dbReference>
<evidence type="ECO:0000256" key="2">
    <source>
        <dbReference type="ARBA" id="ARBA00006275"/>
    </source>
</evidence>
<reference evidence="8 10" key="2">
    <citation type="submission" date="2023-11" db="EMBL/GenBank/DDBJ databases">
        <title>MicrobeMod: A computational toolkit for identifying prokaryotic methylation and restriction-modification with nanopore sequencing.</title>
        <authorList>
            <person name="Crits-Christoph A."/>
            <person name="Kang S.C."/>
            <person name="Lee H."/>
            <person name="Ostrov N."/>
        </authorList>
    </citation>
    <scope>NUCLEOTIDE SEQUENCE [LARGE SCALE GENOMIC DNA]</scope>
    <source>
        <strain evidence="8 10">ATCC 23090</strain>
    </source>
</reference>
<gene>
    <name evidence="7" type="ORF">SAMN05661012_01598</name>
    <name evidence="8" type="ORF">SR876_21840</name>
</gene>
<dbReference type="GO" id="GO:0009279">
    <property type="term" value="C:cell outer membrane"/>
    <property type="evidence" value="ECO:0007669"/>
    <property type="project" value="UniProtKB-SubCell"/>
</dbReference>
<dbReference type="AlphaFoldDB" id="A0A1K1P103"/>